<evidence type="ECO:0000313" key="6">
    <source>
        <dbReference type="Proteomes" id="UP000658514"/>
    </source>
</evidence>
<name>A0ABR8A683_9CYAN</name>
<gene>
    <name evidence="5" type="ORF">H6G24_08400</name>
</gene>
<protein>
    <submittedName>
        <fullName evidence="5">FAD-dependent monooxygenase</fullName>
    </submittedName>
</protein>
<keyword evidence="5" id="KW-0503">Monooxygenase</keyword>
<dbReference type="InterPro" id="IPR050641">
    <property type="entry name" value="RIFMO-like"/>
</dbReference>
<dbReference type="PANTHER" id="PTHR43004">
    <property type="entry name" value="TRK SYSTEM POTASSIUM UPTAKE PROTEIN"/>
    <property type="match status" value="1"/>
</dbReference>
<proteinExistence type="predicted"/>
<dbReference type="PANTHER" id="PTHR43004:SF19">
    <property type="entry name" value="BINDING MONOOXYGENASE, PUTATIVE (JCVI)-RELATED"/>
    <property type="match status" value="1"/>
</dbReference>
<dbReference type="Gene3D" id="3.40.30.120">
    <property type="match status" value="1"/>
</dbReference>
<dbReference type="InterPro" id="IPR036188">
    <property type="entry name" value="FAD/NAD-bd_sf"/>
</dbReference>
<keyword evidence="2" id="KW-0285">Flavoprotein</keyword>
<comment type="cofactor">
    <cofactor evidence="1">
        <name>FAD</name>
        <dbReference type="ChEBI" id="CHEBI:57692"/>
    </cofactor>
</comment>
<dbReference type="GO" id="GO:0004497">
    <property type="term" value="F:monooxygenase activity"/>
    <property type="evidence" value="ECO:0007669"/>
    <property type="project" value="UniProtKB-KW"/>
</dbReference>
<evidence type="ECO:0000259" key="4">
    <source>
        <dbReference type="Pfam" id="PF01494"/>
    </source>
</evidence>
<evidence type="ECO:0000256" key="1">
    <source>
        <dbReference type="ARBA" id="ARBA00001974"/>
    </source>
</evidence>
<sequence length="544" mass="60216">MKNNNIETDVLIVGGGPVGLAMAVELRYQGINCLLIEQTDGIVTDPKVSTVGPRSMEFCRRWGISQQIRNAGWPADHTLDIAWVTSVGGHEIYRVHFPSYRDRTLPEYTPEPEQVCPQDWFAPVFQNFLGKEPQGTIRFLSSLESFEQTNAGIVAQVKNVETGDTEIIHARYMVACDGARSPIRKACGVDAPTFHATQTFQSVVFKAPELAAQMGKNHAMVYFLVNPIIQEPLRAVDGRSLYRLILKPQADGQVRDAEEAIRAAISIDTPFEIISNQPWRLTHRVADNFRAGNIFFVGDSAHTLSPSGGFGMNTGIADAVDLGWKLAATIKGWAGANLLDTYEIERRPIAVRNLEQANANLERTQKRSIPPVIMTDSPAGAQIRQEMAEGMERSGVKREFDAPGVHFGFCYESPIIIPDGTPPSNDPFQWEQSTYPGCRAPHAWLEPGLSTLDLFGHGFVLMSFDSQPQEVAKLEQACQERNVPLTTQQINNPEIAKLYERNFVLVRPDGHVAWRGEALPEDAGILIDQVRGAKLHKLALPTAK</sequence>
<keyword evidence="6" id="KW-1185">Reference proteome</keyword>
<keyword evidence="5" id="KW-0560">Oxidoreductase</keyword>
<comment type="caution">
    <text evidence="5">The sequence shown here is derived from an EMBL/GenBank/DDBJ whole genome shotgun (WGS) entry which is preliminary data.</text>
</comment>
<dbReference type="RefSeq" id="WP_190549268.1">
    <property type="nucleotide sequence ID" value="NZ_CAWPNO010000002.1"/>
</dbReference>
<evidence type="ECO:0000313" key="5">
    <source>
        <dbReference type="EMBL" id="MBD2195507.1"/>
    </source>
</evidence>
<keyword evidence="3" id="KW-0274">FAD</keyword>
<feature type="domain" description="FAD-binding" evidence="4">
    <location>
        <begin position="7"/>
        <end position="356"/>
    </location>
</feature>
<accession>A0ABR8A683</accession>
<dbReference type="Pfam" id="PF21274">
    <property type="entry name" value="Rng_hyd_C"/>
    <property type="match status" value="1"/>
</dbReference>
<dbReference type="Gene3D" id="3.30.9.10">
    <property type="entry name" value="D-Amino Acid Oxidase, subunit A, domain 2"/>
    <property type="match status" value="1"/>
</dbReference>
<dbReference type="EMBL" id="JACJQH010000010">
    <property type="protein sequence ID" value="MBD2195507.1"/>
    <property type="molecule type" value="Genomic_DNA"/>
</dbReference>
<dbReference type="Pfam" id="PF01494">
    <property type="entry name" value="FAD_binding_3"/>
    <property type="match status" value="1"/>
</dbReference>
<dbReference type="InterPro" id="IPR002938">
    <property type="entry name" value="FAD-bd"/>
</dbReference>
<dbReference type="PRINTS" id="PR00420">
    <property type="entry name" value="RNGMNOXGNASE"/>
</dbReference>
<dbReference type="NCBIfam" id="NF004780">
    <property type="entry name" value="PRK06126.1"/>
    <property type="match status" value="1"/>
</dbReference>
<reference evidence="5 6" key="1">
    <citation type="journal article" date="2020" name="ISME J.">
        <title>Comparative genomics reveals insights into cyanobacterial evolution and habitat adaptation.</title>
        <authorList>
            <person name="Chen M.Y."/>
            <person name="Teng W.K."/>
            <person name="Zhao L."/>
            <person name="Hu C.X."/>
            <person name="Zhou Y.K."/>
            <person name="Han B.P."/>
            <person name="Song L.R."/>
            <person name="Shu W.S."/>
        </authorList>
    </citation>
    <scope>NUCLEOTIDE SEQUENCE [LARGE SCALE GENOMIC DNA]</scope>
    <source>
        <strain evidence="5 6">FACHB-288</strain>
    </source>
</reference>
<dbReference type="Gene3D" id="3.50.50.60">
    <property type="entry name" value="FAD/NAD(P)-binding domain"/>
    <property type="match status" value="1"/>
</dbReference>
<dbReference type="Proteomes" id="UP000658514">
    <property type="component" value="Unassembled WGS sequence"/>
</dbReference>
<evidence type="ECO:0000256" key="3">
    <source>
        <dbReference type="ARBA" id="ARBA00022827"/>
    </source>
</evidence>
<evidence type="ECO:0000256" key="2">
    <source>
        <dbReference type="ARBA" id="ARBA00022630"/>
    </source>
</evidence>
<dbReference type="SUPFAM" id="SSF51905">
    <property type="entry name" value="FAD/NAD(P)-binding domain"/>
    <property type="match status" value="1"/>
</dbReference>
<organism evidence="5 6">
    <name type="scientific">Calothrix parietina FACHB-288</name>
    <dbReference type="NCBI Taxonomy" id="2692896"/>
    <lineage>
        <taxon>Bacteria</taxon>
        <taxon>Bacillati</taxon>
        <taxon>Cyanobacteriota</taxon>
        <taxon>Cyanophyceae</taxon>
        <taxon>Nostocales</taxon>
        <taxon>Calotrichaceae</taxon>
        <taxon>Calothrix</taxon>
    </lineage>
</organism>